<dbReference type="AlphaFoldDB" id="A0A2X0SHP4"/>
<keyword evidence="5 6" id="KW-0413">Isomerase</keyword>
<feature type="signal peptide" evidence="7">
    <location>
        <begin position="1"/>
        <end position="23"/>
    </location>
</feature>
<dbReference type="InterPro" id="IPR046357">
    <property type="entry name" value="PPIase_dom_sf"/>
</dbReference>
<evidence type="ECO:0000256" key="7">
    <source>
        <dbReference type="SAM" id="SignalP"/>
    </source>
</evidence>
<keyword evidence="4 6" id="KW-0697">Rotamase</keyword>
<dbReference type="PROSITE" id="PS50198">
    <property type="entry name" value="PPIC_PPIASE_2"/>
    <property type="match status" value="1"/>
</dbReference>
<sequence>MLKFQKLATVALFSAFAINQVHAQENTAGTTEPEKPVAVVNGIAIPQAHVNMLVKNASQQGKRDTPELRAAIKDELINREIMAQEAIKQGLDKQPDTISQFELAKKNVLVSVFYQNYLKTHPVSEDSIKQEYENFKKSTGSKEYNVRHILVKTENEAKTIAAQLKKGAKFEDLAKKHSLDPGSRDKGGDLGWALPGNFMPAFADALTSLKKGGVSAPVHVDTGWHLIKQEGVRDFKFPDYRDVKGNIMQRLQLQSVQKTLNDLRTNAKIE</sequence>
<feature type="chain" id="PRO_5015968651" description="peptidylprolyl isomerase" evidence="7">
    <location>
        <begin position="24"/>
        <end position="270"/>
    </location>
</feature>
<dbReference type="EC" id="5.2.1.8" evidence="3"/>
<keyword evidence="7" id="KW-0732">Signal</keyword>
<dbReference type="Pfam" id="PF00639">
    <property type="entry name" value="Rotamase"/>
    <property type="match status" value="1"/>
</dbReference>
<dbReference type="PANTHER" id="PTHR47245">
    <property type="entry name" value="PEPTIDYLPROLYL ISOMERASE"/>
    <property type="match status" value="1"/>
</dbReference>
<evidence type="ECO:0000313" key="9">
    <source>
        <dbReference type="EMBL" id="SPS05346.1"/>
    </source>
</evidence>
<evidence type="ECO:0000256" key="3">
    <source>
        <dbReference type="ARBA" id="ARBA00013194"/>
    </source>
</evidence>
<dbReference type="PROSITE" id="PS01096">
    <property type="entry name" value="PPIC_PPIASE_1"/>
    <property type="match status" value="1"/>
</dbReference>
<dbReference type="InterPro" id="IPR023058">
    <property type="entry name" value="PPIase_PpiC_CS"/>
</dbReference>
<dbReference type="InterPro" id="IPR050245">
    <property type="entry name" value="PrsA_foldase"/>
</dbReference>
<organism evidence="9">
    <name type="scientific">Candidatus Nitrotoga fabula</name>
    <dbReference type="NCBI Taxonomy" id="2182327"/>
    <lineage>
        <taxon>Bacteria</taxon>
        <taxon>Pseudomonadati</taxon>
        <taxon>Pseudomonadota</taxon>
        <taxon>Betaproteobacteria</taxon>
        <taxon>Nitrosomonadales</taxon>
        <taxon>Gallionellaceae</taxon>
        <taxon>Candidatus Nitrotoga</taxon>
    </lineage>
</organism>
<proteinExistence type="inferred from homology"/>
<evidence type="ECO:0000259" key="8">
    <source>
        <dbReference type="PROSITE" id="PS50198"/>
    </source>
</evidence>
<feature type="domain" description="PpiC" evidence="8">
    <location>
        <begin position="141"/>
        <end position="231"/>
    </location>
</feature>
<evidence type="ECO:0000256" key="5">
    <source>
        <dbReference type="ARBA" id="ARBA00023235"/>
    </source>
</evidence>
<comment type="similarity">
    <text evidence="2">Belongs to the PpiC/parvulin rotamase family.</text>
</comment>
<dbReference type="InterPro" id="IPR000297">
    <property type="entry name" value="PPIase_PpiC"/>
</dbReference>
<evidence type="ECO:0000256" key="1">
    <source>
        <dbReference type="ARBA" id="ARBA00000971"/>
    </source>
</evidence>
<comment type="catalytic activity">
    <reaction evidence="1">
        <text>[protein]-peptidylproline (omega=180) = [protein]-peptidylproline (omega=0)</text>
        <dbReference type="Rhea" id="RHEA:16237"/>
        <dbReference type="Rhea" id="RHEA-COMP:10747"/>
        <dbReference type="Rhea" id="RHEA-COMP:10748"/>
        <dbReference type="ChEBI" id="CHEBI:83833"/>
        <dbReference type="ChEBI" id="CHEBI:83834"/>
        <dbReference type="EC" id="5.2.1.8"/>
    </reaction>
</comment>
<reference evidence="9" key="1">
    <citation type="submission" date="2018-05" db="EMBL/GenBank/DDBJ databases">
        <authorList>
            <person name="Lanie J.A."/>
            <person name="Ng W.-L."/>
            <person name="Kazmierczak K.M."/>
            <person name="Andrzejewski T.M."/>
            <person name="Davidsen T.M."/>
            <person name="Wayne K.J."/>
            <person name="Tettelin H."/>
            <person name="Glass J.I."/>
            <person name="Rusch D."/>
            <person name="Podicherti R."/>
            <person name="Tsui H.-C.T."/>
            <person name="Winkler M.E."/>
        </authorList>
    </citation>
    <scope>NUCLEOTIDE SEQUENCE</scope>
    <source>
        <strain evidence="9">KNB</strain>
    </source>
</reference>
<name>A0A2X0SHP4_9PROT</name>
<dbReference type="EMBL" id="LS423452">
    <property type="protein sequence ID" value="SPS05346.1"/>
    <property type="molecule type" value="Genomic_DNA"/>
</dbReference>
<dbReference type="InterPro" id="IPR027304">
    <property type="entry name" value="Trigger_fact/SurA_dom_sf"/>
</dbReference>
<evidence type="ECO:0000256" key="4">
    <source>
        <dbReference type="ARBA" id="ARBA00023110"/>
    </source>
</evidence>
<dbReference type="Gene3D" id="3.10.50.40">
    <property type="match status" value="1"/>
</dbReference>
<dbReference type="SUPFAM" id="SSF109998">
    <property type="entry name" value="Triger factor/SurA peptide-binding domain-like"/>
    <property type="match status" value="1"/>
</dbReference>
<dbReference type="Gene3D" id="1.10.8.1040">
    <property type="match status" value="1"/>
</dbReference>
<protein>
    <recommendedName>
        <fullName evidence="3">peptidylprolyl isomerase</fullName>
        <ecNumber evidence="3">5.2.1.8</ecNumber>
    </recommendedName>
</protein>
<dbReference type="SUPFAM" id="SSF54534">
    <property type="entry name" value="FKBP-like"/>
    <property type="match status" value="1"/>
</dbReference>
<dbReference type="GO" id="GO:0003755">
    <property type="term" value="F:peptidyl-prolyl cis-trans isomerase activity"/>
    <property type="evidence" value="ECO:0007669"/>
    <property type="project" value="UniProtKB-KW"/>
</dbReference>
<dbReference type="PANTHER" id="PTHR47245:SF2">
    <property type="entry name" value="PEPTIDYL-PROLYL CIS-TRANS ISOMERASE HP_0175-RELATED"/>
    <property type="match status" value="1"/>
</dbReference>
<evidence type="ECO:0000256" key="6">
    <source>
        <dbReference type="PROSITE-ProRule" id="PRU00278"/>
    </source>
</evidence>
<accession>A0A2X0SHP4</accession>
<gene>
    <name evidence="9" type="ORF">NITFAB_0936</name>
</gene>
<evidence type="ECO:0000256" key="2">
    <source>
        <dbReference type="ARBA" id="ARBA00007656"/>
    </source>
</evidence>